<name>A0A0G9MVA8_9SPHN</name>
<accession>A0A0G9MVA8</accession>
<comment type="caution">
    <text evidence="1">The sequence shown here is derived from an EMBL/GenBank/DDBJ whole genome shotgun (WGS) entry which is preliminary data.</text>
</comment>
<dbReference type="PATRIC" id="fig|502682.8.peg.931"/>
<dbReference type="PROSITE" id="PS51257">
    <property type="entry name" value="PROKAR_LIPOPROTEIN"/>
    <property type="match status" value="1"/>
</dbReference>
<evidence type="ECO:0000313" key="2">
    <source>
        <dbReference type="Proteomes" id="UP000053070"/>
    </source>
</evidence>
<protein>
    <submittedName>
        <fullName evidence="1">Uncharacterized protein</fullName>
    </submittedName>
</protein>
<dbReference type="KEGG" id="egn:BMF35_a2336"/>
<dbReference type="AlphaFoldDB" id="A0A0G9MVA8"/>
<organism evidence="1 2">
    <name type="scientific">Aurantiacibacter gangjinensis</name>
    <dbReference type="NCBI Taxonomy" id="502682"/>
    <lineage>
        <taxon>Bacteria</taxon>
        <taxon>Pseudomonadati</taxon>
        <taxon>Pseudomonadota</taxon>
        <taxon>Alphaproteobacteria</taxon>
        <taxon>Sphingomonadales</taxon>
        <taxon>Erythrobacteraceae</taxon>
        <taxon>Aurantiacibacter</taxon>
    </lineage>
</organism>
<evidence type="ECO:0000313" key="1">
    <source>
        <dbReference type="EMBL" id="KLE33233.1"/>
    </source>
</evidence>
<proteinExistence type="predicted"/>
<dbReference type="RefSeq" id="WP_047006082.1">
    <property type="nucleotide sequence ID" value="NZ_CP018097.1"/>
</dbReference>
<dbReference type="OrthoDB" id="6064734at2"/>
<gene>
    <name evidence="1" type="ORF">AAW01_04555</name>
</gene>
<keyword evidence="2" id="KW-1185">Reference proteome</keyword>
<dbReference type="Proteomes" id="UP000053070">
    <property type="component" value="Unassembled WGS sequence"/>
</dbReference>
<reference evidence="1 2" key="1">
    <citation type="submission" date="2015-04" db="EMBL/GenBank/DDBJ databases">
        <title>The draft genome sequence of Erythrobacr gangjinensis K7-2.</title>
        <authorList>
            <person name="Zhuang L."/>
            <person name="Liu Y."/>
            <person name="Shao Z."/>
        </authorList>
    </citation>
    <scope>NUCLEOTIDE SEQUENCE [LARGE SCALE GENOMIC DNA]</scope>
    <source>
        <strain evidence="1 2">K7-2</strain>
    </source>
</reference>
<dbReference type="EMBL" id="LBHC01000001">
    <property type="protein sequence ID" value="KLE33233.1"/>
    <property type="molecule type" value="Genomic_DNA"/>
</dbReference>
<dbReference type="STRING" id="502682.BMF35_a2336"/>
<sequence length="132" mass="13874">MTRYRVSAGKSAAILAATLLAGCATTGGGDSGLRDLSGDWTVDLRPSLQDAPYTQPMELRVARDGAVTGTFYGSDIADGLAGEGQGRSCVAFRTFDNSGPYHTSACLEGDVMVGQTWSEGRGFMLPWTATRD</sequence>